<evidence type="ECO:0000313" key="1">
    <source>
        <dbReference type="Proteomes" id="UP000887580"/>
    </source>
</evidence>
<dbReference type="WBParaSite" id="PS1159_v2.g8162.t1">
    <property type="protein sequence ID" value="PS1159_v2.g8162.t1"/>
    <property type="gene ID" value="PS1159_v2.g8162"/>
</dbReference>
<accession>A0AC35GSR5</accession>
<dbReference type="Proteomes" id="UP000887580">
    <property type="component" value="Unplaced"/>
</dbReference>
<reference evidence="2" key="1">
    <citation type="submission" date="2022-11" db="UniProtKB">
        <authorList>
            <consortium name="WormBaseParasite"/>
        </authorList>
    </citation>
    <scope>IDENTIFICATION</scope>
</reference>
<sequence>MSDDSGSPPEKPKICVATAEYTARQNDEMSLKVDDVIEISLLLEDGWMKGRKLFSPQESGCFPSNHVRIIQSSSNANAKKTYCKTLFDYEAESADELSFREGELIIILKTDVDEGWMVGKLMSSGKAGAFPTNYVRFLADSEADIQFKAKSKGGNGFGEEADKENMKAGGNLMDPEIVFKNDKRHAEEVLDELKKEENGDIFVDASAAEVSNDGRNNDRAHFEDRDASTEMFSNKNGKGDGQESVFATTSKAEAKGDGHGMNDDDGRGNKTATYTNPLLFQVVNDPTVLDYEYHIEKDENGTRPGCTTYTATVKWTVKTAR</sequence>
<organism evidence="1 2">
    <name type="scientific">Panagrolaimus sp. PS1159</name>
    <dbReference type="NCBI Taxonomy" id="55785"/>
    <lineage>
        <taxon>Eukaryota</taxon>
        <taxon>Metazoa</taxon>
        <taxon>Ecdysozoa</taxon>
        <taxon>Nematoda</taxon>
        <taxon>Chromadorea</taxon>
        <taxon>Rhabditida</taxon>
        <taxon>Tylenchina</taxon>
        <taxon>Panagrolaimomorpha</taxon>
        <taxon>Panagrolaimoidea</taxon>
        <taxon>Panagrolaimidae</taxon>
        <taxon>Panagrolaimus</taxon>
    </lineage>
</organism>
<proteinExistence type="predicted"/>
<protein>
    <submittedName>
        <fullName evidence="2">SH3 domain-containing protein</fullName>
    </submittedName>
</protein>
<evidence type="ECO:0000313" key="2">
    <source>
        <dbReference type="WBParaSite" id="PS1159_v2.g8162.t1"/>
    </source>
</evidence>
<name>A0AC35GSR5_9BILA</name>